<proteinExistence type="predicted"/>
<protein>
    <submittedName>
        <fullName evidence="1">Phage tail protein</fullName>
    </submittedName>
</protein>
<dbReference type="RefSeq" id="WP_086504009.1">
    <property type="nucleotide sequence ID" value="NZ_JAGEOP010000003.1"/>
</dbReference>
<dbReference type="Pfam" id="PF16460">
    <property type="entry name" value="Phage_TTP_11"/>
    <property type="match status" value="1"/>
</dbReference>
<sequence length="165" mass="17579">MSVVTQGTQMYVLNNGVVSEVECITSFSPGSSPADQIEDTCLSETNTRSYKKGLRTPGQATVALNADPANASHVMLSNLAESSDQTNLTFAIGWADGTDEPTVATSVDTDAVDGLSLPDTRTWYVFQGYVSDFPFDFQANTVVQTSATIQRSGQGVWVPKAQPTS</sequence>
<comment type="caution">
    <text evidence="1">The sequence shown here is derived from an EMBL/GenBank/DDBJ whole genome shotgun (WGS) entry which is preliminary data.</text>
</comment>
<organism evidence="1">
    <name type="scientific">Salmonella enterica subsp. enterica serovar Heidelberg</name>
    <dbReference type="NCBI Taxonomy" id="611"/>
    <lineage>
        <taxon>Bacteria</taxon>
        <taxon>Pseudomonadati</taxon>
        <taxon>Pseudomonadota</taxon>
        <taxon>Gammaproteobacteria</taxon>
        <taxon>Enterobacterales</taxon>
        <taxon>Enterobacteriaceae</taxon>
        <taxon>Salmonella</taxon>
    </lineage>
</organism>
<reference evidence="1" key="2">
    <citation type="submission" date="2019-06" db="EMBL/GenBank/DDBJ databases">
        <authorList>
            <consortium name="NCBI Pathogen Detection Project"/>
        </authorList>
    </citation>
    <scope>NUCLEOTIDE SEQUENCE</scope>
    <source>
        <strain evidence="1">Salmonella enterica</strain>
    </source>
</reference>
<evidence type="ECO:0000313" key="2">
    <source>
        <dbReference type="EMBL" id="HAE3895040.1"/>
    </source>
</evidence>
<gene>
    <name evidence="2" type="ORF">G4B05_002971</name>
    <name evidence="1" type="ORF">GJE36_24680</name>
</gene>
<reference evidence="1" key="1">
    <citation type="journal article" date="2018" name="Genome Biol.">
        <title>SKESA: strategic k-mer extension for scrupulous assemblies.</title>
        <authorList>
            <person name="Souvorov A."/>
            <person name="Agarwala R."/>
            <person name="Lipman D.J."/>
        </authorList>
    </citation>
    <scope>NUCLEOTIDE SEQUENCE</scope>
    <source>
        <strain evidence="1">Salmonella enterica</strain>
    </source>
</reference>
<name>A0A5H8XB14_SALET</name>
<dbReference type="EMBL" id="DAAGLP010000037">
    <property type="protein sequence ID" value="HAB3566396.1"/>
    <property type="molecule type" value="Genomic_DNA"/>
</dbReference>
<accession>A0A5H8XB14</accession>
<dbReference type="Gene3D" id="4.10.410.40">
    <property type="match status" value="1"/>
</dbReference>
<dbReference type="AlphaFoldDB" id="A0A5H8XB14"/>
<dbReference type="InterPro" id="IPR032495">
    <property type="entry name" value="Phage_TTP_11"/>
</dbReference>
<evidence type="ECO:0000313" key="1">
    <source>
        <dbReference type="EMBL" id="HAB3566396.1"/>
    </source>
</evidence>
<dbReference type="EMBL" id="DAARTQ010000017">
    <property type="protein sequence ID" value="HAE3895040.1"/>
    <property type="molecule type" value="Genomic_DNA"/>
</dbReference>